<dbReference type="Proteomes" id="UP001596524">
    <property type="component" value="Unassembled WGS sequence"/>
</dbReference>
<evidence type="ECO:0000256" key="3">
    <source>
        <dbReference type="ARBA" id="ARBA00012954"/>
    </source>
</evidence>
<dbReference type="Pfam" id="PF03721">
    <property type="entry name" value="UDPG_MGDP_dh_N"/>
    <property type="match status" value="1"/>
</dbReference>
<gene>
    <name evidence="10" type="ORF">ACFQO6_00170</name>
</gene>
<dbReference type="RefSeq" id="WP_255890891.1">
    <property type="nucleotide sequence ID" value="NZ_JAFMZM010000003.1"/>
</dbReference>
<evidence type="ECO:0000313" key="11">
    <source>
        <dbReference type="Proteomes" id="UP001596524"/>
    </source>
</evidence>
<comment type="pathway">
    <text evidence="1">Nucleotide-sugar biosynthesis; UDP-alpha-D-glucuronate biosynthesis; UDP-alpha-D-glucuronate from UDP-alpha-D-glucose: step 1/1.</text>
</comment>
<comment type="caution">
    <text evidence="10">The sequence shown here is derived from an EMBL/GenBank/DDBJ whole genome shotgun (WGS) entry which is preliminary data.</text>
</comment>
<dbReference type="PANTHER" id="PTHR43750">
    <property type="entry name" value="UDP-GLUCOSE 6-DEHYDROGENASE TUAD"/>
    <property type="match status" value="1"/>
</dbReference>
<reference evidence="11" key="1">
    <citation type="journal article" date="2019" name="Int. J. Syst. Evol. Microbiol.">
        <title>The Global Catalogue of Microorganisms (GCM) 10K type strain sequencing project: providing services to taxonomists for standard genome sequencing and annotation.</title>
        <authorList>
            <consortium name="The Broad Institute Genomics Platform"/>
            <consortium name="The Broad Institute Genome Sequencing Center for Infectious Disease"/>
            <person name="Wu L."/>
            <person name="Ma J."/>
        </authorList>
    </citation>
    <scope>NUCLEOTIDE SEQUENCE [LARGE SCALE GENOMIC DNA]</scope>
    <source>
        <strain evidence="11">FCH27</strain>
    </source>
</reference>
<dbReference type="Pfam" id="PF00984">
    <property type="entry name" value="UDPG_MGDP_dh"/>
    <property type="match status" value="1"/>
</dbReference>
<proteinExistence type="inferred from homology"/>
<dbReference type="EC" id="1.1.1.22" evidence="3 8"/>
<evidence type="ECO:0000256" key="2">
    <source>
        <dbReference type="ARBA" id="ARBA00006601"/>
    </source>
</evidence>
<dbReference type="EMBL" id="JBHTCH010000001">
    <property type="protein sequence ID" value="MFC7358664.1"/>
    <property type="molecule type" value="Genomic_DNA"/>
</dbReference>
<evidence type="ECO:0000256" key="6">
    <source>
        <dbReference type="ARBA" id="ARBA00023027"/>
    </source>
</evidence>
<keyword evidence="6 8" id="KW-0520">NAD</keyword>
<evidence type="ECO:0000256" key="5">
    <source>
        <dbReference type="ARBA" id="ARBA00023002"/>
    </source>
</evidence>
<dbReference type="InterPro" id="IPR036220">
    <property type="entry name" value="UDP-Glc/GDP-Man_DH_C_sf"/>
</dbReference>
<dbReference type="SMART" id="SM00984">
    <property type="entry name" value="UDPG_MGDP_dh_C"/>
    <property type="match status" value="1"/>
</dbReference>
<accession>A0ABW2MUN2</accession>
<dbReference type="SUPFAM" id="SSF51735">
    <property type="entry name" value="NAD(P)-binding Rossmann-fold domains"/>
    <property type="match status" value="1"/>
</dbReference>
<sequence length="386" mass="42731">MSVAGLGYVGLSMAVLLARHNTVVGLDLDEARIERLTRGESPIHDDDISRFLVEEDLDVTFTTDPAEAHVGADFVVIATPTNYDPVTNYFDTRSIEAVMQDVHRLNPDATMVVKSTVPVGYIEDVRTRAGIDNIIFSPEFLREGRALHDNLHPARIVVGEDSERARAFAELLVKGADADDVPVLFTEPTEAEAIKLFANTYLAMRVAFFNELDSFALSHGLDSRQIIDGVGLDPRIGTHYNNPSFGYGGYCLPKDTKQLLANYSDVPQTLISAIVEANTTRKDFIAFDIIDRAPKVVGIHRLLMKAGSDNFRESSVQGIMKRIKGKGIEVIVYEPELGTDSWFGSEVTDDLASFKERADLIVANRMVDELRDVADRVYTRDLFGSD</sequence>
<protein>
    <recommendedName>
        <fullName evidence="4 8">UDP-glucose 6-dehydrogenase</fullName>
        <ecNumber evidence="3 8">1.1.1.22</ecNumber>
    </recommendedName>
</protein>
<dbReference type="PANTHER" id="PTHR43750:SF2">
    <property type="entry name" value="UDP-GLUCOSE 6-DEHYDROGENASE"/>
    <property type="match status" value="1"/>
</dbReference>
<evidence type="ECO:0000256" key="1">
    <source>
        <dbReference type="ARBA" id="ARBA00004701"/>
    </source>
</evidence>
<name>A0ABW2MUN2_9ACTN</name>
<keyword evidence="5 8" id="KW-0560">Oxidoreductase</keyword>
<dbReference type="Gene3D" id="3.40.50.720">
    <property type="entry name" value="NAD(P)-binding Rossmann-like Domain"/>
    <property type="match status" value="2"/>
</dbReference>
<dbReference type="SUPFAM" id="SSF52413">
    <property type="entry name" value="UDP-glucose/GDP-mannose dehydrogenase C-terminal domain"/>
    <property type="match status" value="1"/>
</dbReference>
<evidence type="ECO:0000256" key="8">
    <source>
        <dbReference type="PIRNR" id="PIRNR000124"/>
    </source>
</evidence>
<dbReference type="InterPro" id="IPR017476">
    <property type="entry name" value="UDP-Glc/GDP-Man"/>
</dbReference>
<comment type="similarity">
    <text evidence="2 8">Belongs to the UDP-glucose/GDP-mannose dehydrogenase family.</text>
</comment>
<dbReference type="InterPro" id="IPR028357">
    <property type="entry name" value="UDPglc_DH_bac"/>
</dbReference>
<dbReference type="InterPro" id="IPR014027">
    <property type="entry name" value="UDP-Glc/GDP-Man_DH_C"/>
</dbReference>
<feature type="domain" description="UDP-glucose/GDP-mannose dehydrogenase C-terminal" evidence="9">
    <location>
        <begin position="298"/>
        <end position="385"/>
    </location>
</feature>
<dbReference type="InterPro" id="IPR036291">
    <property type="entry name" value="NAD(P)-bd_dom_sf"/>
</dbReference>
<dbReference type="Gene3D" id="1.10.1040.10">
    <property type="entry name" value="N-(1-d-carboxylethyl)-l-norvaline Dehydrogenase, domain 2"/>
    <property type="match status" value="1"/>
</dbReference>
<dbReference type="Pfam" id="PF03720">
    <property type="entry name" value="UDPG_MGDP_dh_C"/>
    <property type="match status" value="1"/>
</dbReference>
<organism evidence="10 11">
    <name type="scientific">Nocardioides astragali</name>
    <dbReference type="NCBI Taxonomy" id="1776736"/>
    <lineage>
        <taxon>Bacteria</taxon>
        <taxon>Bacillati</taxon>
        <taxon>Actinomycetota</taxon>
        <taxon>Actinomycetes</taxon>
        <taxon>Propionibacteriales</taxon>
        <taxon>Nocardioidaceae</taxon>
        <taxon>Nocardioides</taxon>
    </lineage>
</organism>
<dbReference type="PIRSF" id="PIRSF500134">
    <property type="entry name" value="UDPglc_DH_bac"/>
    <property type="match status" value="1"/>
</dbReference>
<dbReference type="InterPro" id="IPR008927">
    <property type="entry name" value="6-PGluconate_DH-like_C_sf"/>
</dbReference>
<evidence type="ECO:0000256" key="7">
    <source>
        <dbReference type="ARBA" id="ARBA00047473"/>
    </source>
</evidence>
<dbReference type="InterPro" id="IPR014026">
    <property type="entry name" value="UDP-Glc/GDP-Man_DH_dimer"/>
</dbReference>
<dbReference type="PIRSF" id="PIRSF000124">
    <property type="entry name" value="UDPglc_GDPman_dh"/>
    <property type="match status" value="1"/>
</dbReference>
<comment type="catalytic activity">
    <reaction evidence="7 8">
        <text>UDP-alpha-D-glucose + 2 NAD(+) + H2O = UDP-alpha-D-glucuronate + 2 NADH + 3 H(+)</text>
        <dbReference type="Rhea" id="RHEA:23596"/>
        <dbReference type="ChEBI" id="CHEBI:15377"/>
        <dbReference type="ChEBI" id="CHEBI:15378"/>
        <dbReference type="ChEBI" id="CHEBI:57540"/>
        <dbReference type="ChEBI" id="CHEBI:57945"/>
        <dbReference type="ChEBI" id="CHEBI:58052"/>
        <dbReference type="ChEBI" id="CHEBI:58885"/>
        <dbReference type="EC" id="1.1.1.22"/>
    </reaction>
</comment>
<dbReference type="InterPro" id="IPR013328">
    <property type="entry name" value="6PGD_dom2"/>
</dbReference>
<evidence type="ECO:0000256" key="4">
    <source>
        <dbReference type="ARBA" id="ARBA00015132"/>
    </source>
</evidence>
<evidence type="ECO:0000259" key="9">
    <source>
        <dbReference type="SMART" id="SM00984"/>
    </source>
</evidence>
<evidence type="ECO:0000313" key="10">
    <source>
        <dbReference type="EMBL" id="MFC7358664.1"/>
    </source>
</evidence>
<dbReference type="InterPro" id="IPR001732">
    <property type="entry name" value="UDP-Glc/GDP-Man_DH_N"/>
</dbReference>
<keyword evidence="11" id="KW-1185">Reference proteome</keyword>
<dbReference type="NCBIfam" id="TIGR03026">
    <property type="entry name" value="NDP-sugDHase"/>
    <property type="match status" value="1"/>
</dbReference>
<dbReference type="SUPFAM" id="SSF48179">
    <property type="entry name" value="6-phosphogluconate dehydrogenase C-terminal domain-like"/>
    <property type="match status" value="1"/>
</dbReference>